<keyword evidence="2" id="KW-1015">Disulfide bond</keyword>
<dbReference type="EMBL" id="PCSU01000054">
    <property type="protein sequence ID" value="PIP56432.1"/>
    <property type="molecule type" value="Genomic_DNA"/>
</dbReference>
<evidence type="ECO:0000259" key="4">
    <source>
        <dbReference type="SMART" id="SM00560"/>
    </source>
</evidence>
<sequence>MSSSNLTAYGDDVYVSTVADKSTVSFWYDQGTTGNWEHIVNSSGQYYVNGQLATPSEYPIYITGSEVYIGRTSYSNYVDGVIDDFKIYSTSLTPDQILTEYNAGKAIVLGSTSTSGDGVTADNSSAREYCVPGDTSTCSAPVGEWKFDEGTGTTSTYDTSGSGYTGTMNGTMTTSDWSPGKFGSALDFDGTDDSVSYTRFVLAAGLSFSAWIKTTSADATASYAGNAAQNVIGDTTGGVYLGFGVHGGKVRYNHYYTSWSNFTGNITVNDGVWHYITVTHDQATGNYAIYVDGILDLSGTTTYKTNAGVDVIARGYSSDYFTGTIDQVRIYNYARTPAQVAWEYNQGAPIAQYKFDECQGTVAYNSAPTENDSPAGNNGTITIGGSGSNTSAGICTGAAGEAWKDGATGKFNASLEFDGTDDWVNLSGNGDYVDGTLAFWFKKSDLNGGVQYLLDGRDATDTGNWWILQDYVSGSCTDATGNVCFFGKVEIPRSLMANNTWQHVVVTMTISDSKIYLNGNLVNTGTTVDADFRFLRAGTRYTGASWLNGQMDDILVYNYALTPTQVKTVYNYGSVSFK</sequence>
<feature type="domain" description="Laminin G" evidence="3">
    <location>
        <begin position="204"/>
        <end position="333"/>
    </location>
</feature>
<name>A0A2H0BFI1_UNCKA</name>
<reference evidence="5 6" key="1">
    <citation type="submission" date="2017-09" db="EMBL/GenBank/DDBJ databases">
        <title>Depth-based differentiation of microbial function through sediment-hosted aquifers and enrichment of novel symbionts in the deep terrestrial subsurface.</title>
        <authorList>
            <person name="Probst A.J."/>
            <person name="Ladd B."/>
            <person name="Jarett J.K."/>
            <person name="Geller-Mcgrath D.E."/>
            <person name="Sieber C.M."/>
            <person name="Emerson J.B."/>
            <person name="Anantharaman K."/>
            <person name="Thomas B.C."/>
            <person name="Malmstrom R."/>
            <person name="Stieglmeier M."/>
            <person name="Klingl A."/>
            <person name="Woyke T."/>
            <person name="Ryan C.M."/>
            <person name="Banfield J.F."/>
        </authorList>
    </citation>
    <scope>NUCLEOTIDE SEQUENCE [LARGE SCALE GENOMIC DNA]</scope>
    <source>
        <strain evidence="5">CG22_combo_CG10-13_8_21_14_all_39_12</strain>
    </source>
</reference>
<dbReference type="AlphaFoldDB" id="A0A2H0BFI1"/>
<proteinExistence type="predicted"/>
<dbReference type="InterPro" id="IPR001791">
    <property type="entry name" value="Laminin_G"/>
</dbReference>
<evidence type="ECO:0000256" key="1">
    <source>
        <dbReference type="ARBA" id="ARBA00022729"/>
    </source>
</evidence>
<accession>A0A2H0BFI1</accession>
<organism evidence="5 6">
    <name type="scientific">candidate division WWE3 bacterium CG22_combo_CG10-13_8_21_14_all_39_12</name>
    <dbReference type="NCBI Taxonomy" id="1975094"/>
    <lineage>
        <taxon>Bacteria</taxon>
        <taxon>Katanobacteria</taxon>
    </lineage>
</organism>
<dbReference type="InterPro" id="IPR006558">
    <property type="entry name" value="LamG-like"/>
</dbReference>
<dbReference type="SUPFAM" id="SSF49899">
    <property type="entry name" value="Concanavalin A-like lectins/glucanases"/>
    <property type="match status" value="3"/>
</dbReference>
<feature type="domain" description="LamG-like jellyroll fold" evidence="4">
    <location>
        <begin position="204"/>
        <end position="338"/>
    </location>
</feature>
<dbReference type="Gene3D" id="2.60.120.200">
    <property type="match status" value="3"/>
</dbReference>
<evidence type="ECO:0000313" key="6">
    <source>
        <dbReference type="Proteomes" id="UP000228495"/>
    </source>
</evidence>
<evidence type="ECO:0000259" key="3">
    <source>
        <dbReference type="SMART" id="SM00282"/>
    </source>
</evidence>
<dbReference type="SMART" id="SM00560">
    <property type="entry name" value="LamGL"/>
    <property type="match status" value="1"/>
</dbReference>
<evidence type="ECO:0008006" key="7">
    <source>
        <dbReference type="Google" id="ProtNLM"/>
    </source>
</evidence>
<dbReference type="Proteomes" id="UP000228495">
    <property type="component" value="Unassembled WGS sequence"/>
</dbReference>
<dbReference type="InterPro" id="IPR013320">
    <property type="entry name" value="ConA-like_dom_sf"/>
</dbReference>
<keyword evidence="1" id="KW-0732">Signal</keyword>
<gene>
    <name evidence="5" type="ORF">COX05_03075</name>
</gene>
<dbReference type="SMART" id="SM00282">
    <property type="entry name" value="LamG"/>
    <property type="match status" value="1"/>
</dbReference>
<protein>
    <recommendedName>
        <fullName evidence="7">Laminin G domain-containing protein</fullName>
    </recommendedName>
</protein>
<comment type="caution">
    <text evidence="5">The sequence shown here is derived from an EMBL/GenBank/DDBJ whole genome shotgun (WGS) entry which is preliminary data.</text>
</comment>
<evidence type="ECO:0000256" key="2">
    <source>
        <dbReference type="ARBA" id="ARBA00023157"/>
    </source>
</evidence>
<evidence type="ECO:0000313" key="5">
    <source>
        <dbReference type="EMBL" id="PIP56432.1"/>
    </source>
</evidence>
<dbReference type="Pfam" id="PF13385">
    <property type="entry name" value="Laminin_G_3"/>
    <property type="match status" value="3"/>
</dbReference>